<feature type="compositionally biased region" description="Polar residues" evidence="13">
    <location>
        <begin position="419"/>
        <end position="434"/>
    </location>
</feature>
<keyword evidence="8" id="KW-0418">Kinase</keyword>
<keyword evidence="7 12" id="KW-0547">Nucleotide-binding</keyword>
<evidence type="ECO:0000256" key="4">
    <source>
        <dbReference type="ARBA" id="ARBA00022490"/>
    </source>
</evidence>
<dbReference type="GO" id="GO:0005737">
    <property type="term" value="C:cytoplasm"/>
    <property type="evidence" value="ECO:0007669"/>
    <property type="project" value="UniProtKB-SubCell"/>
</dbReference>
<feature type="compositionally biased region" description="Polar residues" evidence="13">
    <location>
        <begin position="201"/>
        <end position="210"/>
    </location>
</feature>
<accession>A0A0X3QFA6</accession>
<comment type="catalytic activity">
    <reaction evidence="10">
        <text>L-threonyl-[protein] + ATP = O-phospho-L-threonyl-[protein] + ADP + H(+)</text>
        <dbReference type="Rhea" id="RHEA:46608"/>
        <dbReference type="Rhea" id="RHEA-COMP:11060"/>
        <dbReference type="Rhea" id="RHEA-COMP:11605"/>
        <dbReference type="ChEBI" id="CHEBI:15378"/>
        <dbReference type="ChEBI" id="CHEBI:30013"/>
        <dbReference type="ChEBI" id="CHEBI:30616"/>
        <dbReference type="ChEBI" id="CHEBI:61977"/>
        <dbReference type="ChEBI" id="CHEBI:456216"/>
        <dbReference type="EC" id="2.7.11.1"/>
    </reaction>
</comment>
<dbReference type="SMART" id="SM00220">
    <property type="entry name" value="S_TKc"/>
    <property type="match status" value="1"/>
</dbReference>
<feature type="region of interest" description="Disordered" evidence="13">
    <location>
        <begin position="144"/>
        <end position="227"/>
    </location>
</feature>
<evidence type="ECO:0000256" key="13">
    <source>
        <dbReference type="SAM" id="MobiDB-lite"/>
    </source>
</evidence>
<evidence type="ECO:0000256" key="6">
    <source>
        <dbReference type="ARBA" id="ARBA00022679"/>
    </source>
</evidence>
<evidence type="ECO:0000256" key="11">
    <source>
        <dbReference type="ARBA" id="ARBA00048679"/>
    </source>
</evidence>
<dbReference type="Gene3D" id="3.90.810.10">
    <property type="entry name" value="CRIB domain"/>
    <property type="match status" value="1"/>
</dbReference>
<dbReference type="PANTHER" id="PTHR45832:SF22">
    <property type="entry name" value="SERINE_THREONINE-PROTEIN KINASE SAMKA-RELATED"/>
    <property type="match status" value="1"/>
</dbReference>
<dbReference type="InterPro" id="IPR000095">
    <property type="entry name" value="CRIB_dom"/>
</dbReference>
<dbReference type="FunFam" id="3.30.200.20:FF:000705">
    <property type="entry name" value="Non-specific serine/threonine protein kinase"/>
    <property type="match status" value="1"/>
</dbReference>
<evidence type="ECO:0000256" key="9">
    <source>
        <dbReference type="ARBA" id="ARBA00022840"/>
    </source>
</evidence>
<organism evidence="15">
    <name type="scientific">Schistocephalus solidus</name>
    <name type="common">Tapeworm</name>
    <dbReference type="NCBI Taxonomy" id="70667"/>
    <lineage>
        <taxon>Eukaryota</taxon>
        <taxon>Metazoa</taxon>
        <taxon>Spiralia</taxon>
        <taxon>Lophotrochozoa</taxon>
        <taxon>Platyhelminthes</taxon>
        <taxon>Cestoda</taxon>
        <taxon>Eucestoda</taxon>
        <taxon>Diphyllobothriidea</taxon>
        <taxon>Diphyllobothriidae</taxon>
        <taxon>Schistocephalus</taxon>
    </lineage>
</organism>
<reference evidence="15" key="1">
    <citation type="submission" date="2016-01" db="EMBL/GenBank/DDBJ databases">
        <title>Reference transcriptome for the parasite Schistocephalus solidus: insights into the molecular evolution of parasitism.</title>
        <authorList>
            <person name="Hebert F.O."/>
            <person name="Grambauer S."/>
            <person name="Barber I."/>
            <person name="Landry C.R."/>
            <person name="Aubin-Horth N."/>
        </authorList>
    </citation>
    <scope>NUCLEOTIDE SEQUENCE</scope>
</reference>
<keyword evidence="6" id="KW-0808">Transferase</keyword>
<comment type="similarity">
    <text evidence="2">Belongs to the protein kinase superfamily. STE Ser/Thr protein kinase family. STE20 subfamily.</text>
</comment>
<dbReference type="FunFam" id="1.10.510.10:FF:000011">
    <property type="entry name" value="Non-specific serine/threonine protein kinase"/>
    <property type="match status" value="1"/>
</dbReference>
<evidence type="ECO:0000259" key="14">
    <source>
        <dbReference type="PROSITE" id="PS50011"/>
    </source>
</evidence>
<dbReference type="Pfam" id="PF00069">
    <property type="entry name" value="Pkinase"/>
    <property type="match status" value="1"/>
</dbReference>
<feature type="compositionally biased region" description="Basic residues" evidence="13">
    <location>
        <begin position="456"/>
        <end position="470"/>
    </location>
</feature>
<evidence type="ECO:0000256" key="5">
    <source>
        <dbReference type="ARBA" id="ARBA00022527"/>
    </source>
</evidence>
<dbReference type="InterPro" id="IPR017441">
    <property type="entry name" value="Protein_kinase_ATP_BS"/>
</dbReference>
<feature type="region of interest" description="Disordered" evidence="13">
    <location>
        <begin position="1"/>
        <end position="41"/>
    </location>
</feature>
<evidence type="ECO:0000256" key="3">
    <source>
        <dbReference type="ARBA" id="ARBA00012513"/>
    </source>
</evidence>
<dbReference type="PROSITE" id="PS00108">
    <property type="entry name" value="PROTEIN_KINASE_ST"/>
    <property type="match status" value="1"/>
</dbReference>
<evidence type="ECO:0000313" key="15">
    <source>
        <dbReference type="EMBL" id="JAP58286.1"/>
    </source>
</evidence>
<protein>
    <recommendedName>
        <fullName evidence="3">non-specific serine/threonine protein kinase</fullName>
        <ecNumber evidence="3">2.7.11.1</ecNumber>
    </recommendedName>
</protein>
<dbReference type="InterPro" id="IPR051931">
    <property type="entry name" value="PAK3-like"/>
</dbReference>
<dbReference type="Gene3D" id="1.10.510.10">
    <property type="entry name" value="Transferase(Phosphotransferase) domain 1"/>
    <property type="match status" value="1"/>
</dbReference>
<sequence>MEHTLAPPAPPMRSSSTLRRNIEPVAPSKPLPLPPRKSQRKKVHLFRLPKNQADPKISFPTNVSHELHVVFDVATGEFRRSRFLMRVLQQGGMPSAWLQWLQESNISPRERRQNPELVLEVLQCYDAATQGALQQKFMTQHETWRGTCDGSSDASQSAVGQGDPATVKTHASTCLSTSDSHVHGLTDHAPPIPPHSAARKSGSSAVKTNHTASSVTSSCTSALEPWESGSEMHQVSLYADDDASSFTAGDEEVEVGGTGSEAALFEEETEASSASHHSDGVNAQSSAANTPPPKAPIVVQFSEIITDLDDPPSGTGGDISIIARSASDPEPFFSNPYSSSTTASLDCTGSSMTDPISERKLCVALADPEPSDSDSFCITDHLERPLQAEVGKDAEDSSMSCEGDEISNHTGVVKLQIVNSDTSQDQNVRSTGSGTPPIDEYVEDVDTDDLSEVPQRRRSSSRNKQTHRTKVNGQAPSGERGRTAKPCTSEAISRVKRPGCRSRLSDEQIVNRLASIVSGGFPSEKYTTLQRIGQGASGVVYVGEDIKTKQRVAIKQMNLRQQPKKELILNEILVMRAHRNGNIVNYLDSYLLGMELWVVMEYLDGGSLTDVVTETCMEEKHIATVCRETLQALDFLHSNHVIHRDIKSDNILLGLDGSVKLTDFGFCAQLSPDEAKRSTMVGTPYWMAPEVVVRKQYGPKVDIWSLGIMTLEMLDGEPPYLSENPLKALYLIAINGKPTIKNRNRLSPELVEFLDSCLEVDVAKRGSSNSLLKHKFITERSESVSVLIPLILLSRIPNRVTET</sequence>
<dbReference type="PROSITE" id="PS00107">
    <property type="entry name" value="PROTEIN_KINASE_ATP"/>
    <property type="match status" value="1"/>
</dbReference>
<feature type="compositionally biased region" description="Acidic residues" evidence="13">
    <location>
        <begin position="440"/>
        <end position="451"/>
    </location>
</feature>
<dbReference type="SUPFAM" id="SSF56112">
    <property type="entry name" value="Protein kinase-like (PK-like)"/>
    <property type="match status" value="1"/>
</dbReference>
<evidence type="ECO:0000256" key="7">
    <source>
        <dbReference type="ARBA" id="ARBA00022741"/>
    </source>
</evidence>
<keyword evidence="5" id="KW-0723">Serine/threonine-protein kinase</keyword>
<evidence type="ECO:0000256" key="12">
    <source>
        <dbReference type="PROSITE-ProRule" id="PRU10141"/>
    </source>
</evidence>
<dbReference type="Pfam" id="PF00786">
    <property type="entry name" value="PBD"/>
    <property type="match status" value="1"/>
</dbReference>
<feature type="region of interest" description="Disordered" evidence="13">
    <location>
        <begin position="266"/>
        <end position="294"/>
    </location>
</feature>
<evidence type="ECO:0000256" key="8">
    <source>
        <dbReference type="ARBA" id="ARBA00022777"/>
    </source>
</evidence>
<keyword evidence="9 12" id="KW-0067">ATP-binding</keyword>
<comment type="subcellular location">
    <subcellularLocation>
        <location evidence="1">Cytoplasm</location>
    </subcellularLocation>
</comment>
<dbReference type="InterPro" id="IPR008271">
    <property type="entry name" value="Ser/Thr_kinase_AS"/>
</dbReference>
<dbReference type="PROSITE" id="PS50011">
    <property type="entry name" value="PROTEIN_KINASE_DOM"/>
    <property type="match status" value="1"/>
</dbReference>
<evidence type="ECO:0000256" key="10">
    <source>
        <dbReference type="ARBA" id="ARBA00047899"/>
    </source>
</evidence>
<feature type="region of interest" description="Disordered" evidence="13">
    <location>
        <begin position="419"/>
        <end position="488"/>
    </location>
</feature>
<feature type="domain" description="Protein kinase" evidence="14">
    <location>
        <begin position="526"/>
        <end position="777"/>
    </location>
</feature>
<dbReference type="AlphaFoldDB" id="A0A0X3QFA6"/>
<gene>
    <name evidence="15" type="ORF">TR128128</name>
</gene>
<dbReference type="EC" id="2.7.11.1" evidence="3"/>
<dbReference type="InterPro" id="IPR036936">
    <property type="entry name" value="CRIB_dom_sf"/>
</dbReference>
<dbReference type="InterPro" id="IPR011009">
    <property type="entry name" value="Kinase-like_dom_sf"/>
</dbReference>
<dbReference type="EMBL" id="GEEE01004939">
    <property type="protein sequence ID" value="JAP58286.1"/>
    <property type="molecule type" value="Transcribed_RNA"/>
</dbReference>
<proteinExistence type="inferred from homology"/>
<feature type="compositionally biased region" description="Polar residues" evidence="13">
    <location>
        <begin position="169"/>
        <end position="179"/>
    </location>
</feature>
<feature type="compositionally biased region" description="Low complexity" evidence="13">
    <location>
        <begin position="211"/>
        <end position="222"/>
    </location>
</feature>
<keyword evidence="4" id="KW-0963">Cytoplasm</keyword>
<dbReference type="InterPro" id="IPR000719">
    <property type="entry name" value="Prot_kinase_dom"/>
</dbReference>
<dbReference type="Gene3D" id="3.30.200.20">
    <property type="entry name" value="Phosphorylase Kinase, domain 1"/>
    <property type="match status" value="1"/>
</dbReference>
<evidence type="ECO:0000256" key="1">
    <source>
        <dbReference type="ARBA" id="ARBA00004496"/>
    </source>
</evidence>
<comment type="catalytic activity">
    <reaction evidence="11">
        <text>L-seryl-[protein] + ATP = O-phospho-L-seryl-[protein] + ADP + H(+)</text>
        <dbReference type="Rhea" id="RHEA:17989"/>
        <dbReference type="Rhea" id="RHEA-COMP:9863"/>
        <dbReference type="Rhea" id="RHEA-COMP:11604"/>
        <dbReference type="ChEBI" id="CHEBI:15378"/>
        <dbReference type="ChEBI" id="CHEBI:29999"/>
        <dbReference type="ChEBI" id="CHEBI:30616"/>
        <dbReference type="ChEBI" id="CHEBI:83421"/>
        <dbReference type="ChEBI" id="CHEBI:456216"/>
        <dbReference type="EC" id="2.7.11.1"/>
    </reaction>
</comment>
<dbReference type="GO" id="GO:0005524">
    <property type="term" value="F:ATP binding"/>
    <property type="evidence" value="ECO:0007669"/>
    <property type="project" value="UniProtKB-UniRule"/>
</dbReference>
<feature type="compositionally biased region" description="Polar residues" evidence="13">
    <location>
        <begin position="149"/>
        <end position="159"/>
    </location>
</feature>
<dbReference type="GO" id="GO:0004674">
    <property type="term" value="F:protein serine/threonine kinase activity"/>
    <property type="evidence" value="ECO:0007669"/>
    <property type="project" value="UniProtKB-KW"/>
</dbReference>
<name>A0A0X3QFA6_SCHSO</name>
<feature type="binding site" evidence="12">
    <location>
        <position position="555"/>
    </location>
    <ligand>
        <name>ATP</name>
        <dbReference type="ChEBI" id="CHEBI:30616"/>
    </ligand>
</feature>
<dbReference type="PANTHER" id="PTHR45832">
    <property type="entry name" value="SERINE/THREONINE-PROTEIN KINASE SAMKA-RELATED-RELATED"/>
    <property type="match status" value="1"/>
</dbReference>
<evidence type="ECO:0000256" key="2">
    <source>
        <dbReference type="ARBA" id="ARBA00008874"/>
    </source>
</evidence>